<accession>A0ACA9KY62</accession>
<protein>
    <submittedName>
        <fullName evidence="1">29382_t:CDS:1</fullName>
    </submittedName>
</protein>
<sequence length="152" mass="16478">MKFNLFLFVAFSLQIYVFVESTFTVLLPKNGGMWVGSTTATITYIDLTVSYSLIGTVTAPDTTIKSQSTIGNSTSTTDNHGFVYLLTTSKSVTVDSCLLYYYLSISLKLSPSVTSQSNYPTNAFNPNPTNAFKPSSSQSNTPAKMPGSNTPY</sequence>
<name>A0ACA9KY62_9GLOM</name>
<gene>
    <name evidence="1" type="ORF">RPERSI_LOCUS1714</name>
</gene>
<reference evidence="1" key="1">
    <citation type="submission" date="2021-06" db="EMBL/GenBank/DDBJ databases">
        <authorList>
            <person name="Kallberg Y."/>
            <person name="Tangrot J."/>
            <person name="Rosling A."/>
        </authorList>
    </citation>
    <scope>NUCLEOTIDE SEQUENCE</scope>
    <source>
        <strain evidence="1">MA461A</strain>
    </source>
</reference>
<keyword evidence="2" id="KW-1185">Reference proteome</keyword>
<dbReference type="Proteomes" id="UP000789920">
    <property type="component" value="Unassembled WGS sequence"/>
</dbReference>
<evidence type="ECO:0000313" key="2">
    <source>
        <dbReference type="Proteomes" id="UP000789920"/>
    </source>
</evidence>
<dbReference type="EMBL" id="CAJVQC010001685">
    <property type="protein sequence ID" value="CAG8498606.1"/>
    <property type="molecule type" value="Genomic_DNA"/>
</dbReference>
<organism evidence="1 2">
    <name type="scientific">Racocetra persica</name>
    <dbReference type="NCBI Taxonomy" id="160502"/>
    <lineage>
        <taxon>Eukaryota</taxon>
        <taxon>Fungi</taxon>
        <taxon>Fungi incertae sedis</taxon>
        <taxon>Mucoromycota</taxon>
        <taxon>Glomeromycotina</taxon>
        <taxon>Glomeromycetes</taxon>
        <taxon>Diversisporales</taxon>
        <taxon>Gigasporaceae</taxon>
        <taxon>Racocetra</taxon>
    </lineage>
</organism>
<comment type="caution">
    <text evidence="1">The sequence shown here is derived from an EMBL/GenBank/DDBJ whole genome shotgun (WGS) entry which is preliminary data.</text>
</comment>
<proteinExistence type="predicted"/>
<evidence type="ECO:0000313" key="1">
    <source>
        <dbReference type="EMBL" id="CAG8498606.1"/>
    </source>
</evidence>